<protein>
    <recommendedName>
        <fullName evidence="3">Lipocalin-like domain-containing protein</fullName>
    </recommendedName>
</protein>
<comment type="caution">
    <text evidence="1">The sequence shown here is derived from an EMBL/GenBank/DDBJ whole genome shotgun (WGS) entry which is preliminary data.</text>
</comment>
<evidence type="ECO:0000313" key="2">
    <source>
        <dbReference type="Proteomes" id="UP001597480"/>
    </source>
</evidence>
<dbReference type="PROSITE" id="PS51257">
    <property type="entry name" value="PROKAR_LIPOPROTEIN"/>
    <property type="match status" value="1"/>
</dbReference>
<accession>A0ABW5NQ27</accession>
<keyword evidence="2" id="KW-1185">Reference proteome</keyword>
<evidence type="ECO:0000313" key="1">
    <source>
        <dbReference type="EMBL" id="MFD2600965.1"/>
    </source>
</evidence>
<evidence type="ECO:0008006" key="3">
    <source>
        <dbReference type="Google" id="ProtNLM"/>
    </source>
</evidence>
<organism evidence="1 2">
    <name type="scientific">Flavobacterium suzhouense</name>
    <dbReference type="NCBI Taxonomy" id="1529638"/>
    <lineage>
        <taxon>Bacteria</taxon>
        <taxon>Pseudomonadati</taxon>
        <taxon>Bacteroidota</taxon>
        <taxon>Flavobacteriia</taxon>
        <taxon>Flavobacteriales</taxon>
        <taxon>Flavobacteriaceae</taxon>
        <taxon>Flavobacterium</taxon>
    </lineage>
</organism>
<sequence>MNKLTTTTILMAIISLFSCTPDERKFIGDYHIDHPVWFDKTTINHDEILTLNQNHEFELSGDSTNTPLHGIWKLEKSSYQKGSSGRHEPQTTISFTNNNTTITAELRGNIFYFQHPNVFRPEKHKHILYVRMNNR</sequence>
<dbReference type="Proteomes" id="UP001597480">
    <property type="component" value="Unassembled WGS sequence"/>
</dbReference>
<proteinExistence type="predicted"/>
<name>A0ABW5NQ27_9FLAO</name>
<reference evidence="2" key="1">
    <citation type="journal article" date="2019" name="Int. J. Syst. Evol. Microbiol.">
        <title>The Global Catalogue of Microorganisms (GCM) 10K type strain sequencing project: providing services to taxonomists for standard genome sequencing and annotation.</title>
        <authorList>
            <consortium name="The Broad Institute Genomics Platform"/>
            <consortium name="The Broad Institute Genome Sequencing Center for Infectious Disease"/>
            <person name="Wu L."/>
            <person name="Ma J."/>
        </authorList>
    </citation>
    <scope>NUCLEOTIDE SEQUENCE [LARGE SCALE GENOMIC DNA]</scope>
    <source>
        <strain evidence="2">KCTC 42107</strain>
    </source>
</reference>
<gene>
    <name evidence="1" type="ORF">ACFSR3_02750</name>
</gene>
<dbReference type="RefSeq" id="WP_379819623.1">
    <property type="nucleotide sequence ID" value="NZ_JBHUMD010000005.1"/>
</dbReference>
<dbReference type="EMBL" id="JBHUMD010000005">
    <property type="protein sequence ID" value="MFD2600965.1"/>
    <property type="molecule type" value="Genomic_DNA"/>
</dbReference>